<evidence type="ECO:0000313" key="1">
    <source>
        <dbReference type="EMBL" id="ANJ66298.1"/>
    </source>
</evidence>
<name>A0A191ZEK1_9GAMM</name>
<proteinExistence type="predicted"/>
<keyword evidence="2" id="KW-1185">Reference proteome</keyword>
<organism evidence="1 2">
    <name type="scientific">Halothiobacillus diazotrophicus</name>
    <dbReference type="NCBI Taxonomy" id="1860122"/>
    <lineage>
        <taxon>Bacteria</taxon>
        <taxon>Pseudomonadati</taxon>
        <taxon>Pseudomonadota</taxon>
        <taxon>Gammaproteobacteria</taxon>
        <taxon>Chromatiales</taxon>
        <taxon>Halothiobacillaceae</taxon>
        <taxon>Halothiobacillus</taxon>
    </lineage>
</organism>
<dbReference type="EMBL" id="CP016027">
    <property type="protein sequence ID" value="ANJ66298.1"/>
    <property type="molecule type" value="Genomic_DNA"/>
</dbReference>
<dbReference type="RefSeq" id="WP_066098161.1">
    <property type="nucleotide sequence ID" value="NZ_CP016027.1"/>
</dbReference>
<dbReference type="KEGG" id="haz:A9404_01910"/>
<gene>
    <name evidence="1" type="ORF">A9404_01910</name>
</gene>
<protein>
    <submittedName>
        <fullName evidence="1">Uncharacterized protein</fullName>
    </submittedName>
</protein>
<dbReference type="Proteomes" id="UP000078596">
    <property type="component" value="Chromosome"/>
</dbReference>
<accession>A0A191ZEK1</accession>
<evidence type="ECO:0000313" key="2">
    <source>
        <dbReference type="Proteomes" id="UP000078596"/>
    </source>
</evidence>
<dbReference type="OrthoDB" id="5567584at2"/>
<sequence>MATLEEGRISIALRTGKPTGLGDLGIPPGEETRIMKGQGHEFVQTLAGGGVGRMFQNIRVIAVWAPLGDAPVVKLFVILEVFGDNTLSQGPECGLTLRLYAGAQHLMDLPTTSLFLPYPNCWYDNRFAFDLPVDVFEALDHVALIVGADTVVVL</sequence>
<reference evidence="1 2" key="1">
    <citation type="submission" date="2016-06" db="EMBL/GenBank/DDBJ databases">
        <title>Insight into the functional genes involving in sulfur oxidation in Pearl River water.</title>
        <authorList>
            <person name="Luo J."/>
            <person name="Tan X."/>
            <person name="Lin W."/>
        </authorList>
    </citation>
    <scope>NUCLEOTIDE SEQUENCE [LARGE SCALE GENOMIC DNA]</scope>
    <source>
        <strain evidence="1 2">LS2</strain>
    </source>
</reference>
<dbReference type="AlphaFoldDB" id="A0A191ZEK1"/>
<dbReference type="STRING" id="1860122.A9404_01910"/>